<dbReference type="SUPFAM" id="SSF51735">
    <property type="entry name" value="NAD(P)-binding Rossmann-fold domains"/>
    <property type="match status" value="1"/>
</dbReference>
<reference evidence="4 5" key="1">
    <citation type="submission" date="2019-03" db="EMBL/GenBank/DDBJ databases">
        <title>Complete Genome Sequence of Paraburkholderia dipogonis ICMP 19430T, a Nitrogen-fixing Symbiont of the South African Invasive Legume Dipogon lignosus in New Zealand.</title>
        <authorList>
            <person name="De Meyer S.E."/>
        </authorList>
    </citation>
    <scope>NUCLEOTIDE SEQUENCE [LARGE SCALE GENOMIC DNA]</scope>
    <source>
        <strain evidence="4 5">ICMP 19430</strain>
    </source>
</reference>
<dbReference type="EMBL" id="SNVI01000005">
    <property type="protein sequence ID" value="TFE37795.1"/>
    <property type="molecule type" value="Genomic_DNA"/>
</dbReference>
<proteinExistence type="inferred from homology"/>
<dbReference type="Pfam" id="PF00106">
    <property type="entry name" value="adh_short"/>
    <property type="match status" value="1"/>
</dbReference>
<dbReference type="AlphaFoldDB" id="A0A4Y8MK48"/>
<evidence type="ECO:0000256" key="3">
    <source>
        <dbReference type="RuleBase" id="RU000363"/>
    </source>
</evidence>
<dbReference type="PRINTS" id="PR00080">
    <property type="entry name" value="SDRFAMILY"/>
</dbReference>
<dbReference type="PANTHER" id="PTHR24321:SF14">
    <property type="entry name" value="SHORT-CHAIN TYPE DEHYDROGENASE_REDUCTASE BLR2146-RELATED"/>
    <property type="match status" value="1"/>
</dbReference>
<dbReference type="GO" id="GO:0016491">
    <property type="term" value="F:oxidoreductase activity"/>
    <property type="evidence" value="ECO:0007669"/>
    <property type="project" value="UniProtKB-KW"/>
</dbReference>
<organism evidence="4 5">
    <name type="scientific">Paraburkholderia dipogonis</name>
    <dbReference type="NCBI Taxonomy" id="1211383"/>
    <lineage>
        <taxon>Bacteria</taxon>
        <taxon>Pseudomonadati</taxon>
        <taxon>Pseudomonadota</taxon>
        <taxon>Betaproteobacteria</taxon>
        <taxon>Burkholderiales</taxon>
        <taxon>Burkholderiaceae</taxon>
        <taxon>Paraburkholderia</taxon>
    </lineage>
</organism>
<dbReference type="InterPro" id="IPR002347">
    <property type="entry name" value="SDR_fam"/>
</dbReference>
<dbReference type="PANTHER" id="PTHR24321">
    <property type="entry name" value="DEHYDROGENASES, SHORT CHAIN"/>
    <property type="match status" value="1"/>
</dbReference>
<evidence type="ECO:0000256" key="1">
    <source>
        <dbReference type="ARBA" id="ARBA00006484"/>
    </source>
</evidence>
<keyword evidence="2" id="KW-0560">Oxidoreductase</keyword>
<gene>
    <name evidence="4" type="ORF">E2553_41160</name>
</gene>
<dbReference type="InterPro" id="IPR036291">
    <property type="entry name" value="NAD(P)-bd_dom_sf"/>
</dbReference>
<dbReference type="GeneID" id="97310771"/>
<dbReference type="Proteomes" id="UP000297385">
    <property type="component" value="Unassembled WGS sequence"/>
</dbReference>
<comment type="similarity">
    <text evidence="1 3">Belongs to the short-chain dehydrogenases/reductases (SDR) family.</text>
</comment>
<dbReference type="PRINTS" id="PR00081">
    <property type="entry name" value="GDHRDH"/>
</dbReference>
<dbReference type="FunFam" id="3.40.50.720:FF:000084">
    <property type="entry name" value="Short-chain dehydrogenase reductase"/>
    <property type="match status" value="1"/>
</dbReference>
<dbReference type="RefSeq" id="WP_134466312.1">
    <property type="nucleotide sequence ID" value="NZ_JBHMFL010000148.1"/>
</dbReference>
<name>A0A4Y8MK48_9BURK</name>
<sequence>MPVTIVTGGTFGLGQTIAVDLARRGHKVVAFGLRSAQVSSMAEGFDSILAEIESSGLSDSIDILDADVSDESAVQSVVEHALGKHGRIDGLVNNAAIGPLGTVLTTDGATFDRILAVNVRGTYLCCRHVIPHMSKAGGGSIVNIGSGAGYGKPNMAAYASSKGAMQALTMAMAYDHFEDHVRVNLAIPGGGGIVSGMSIGRFNGDEALFKSRNISGTVAGRAVDGHDLANAVAFLLSDEAATISGTVIDVGCFFHQGGPLGRK</sequence>
<evidence type="ECO:0000313" key="5">
    <source>
        <dbReference type="Proteomes" id="UP000297385"/>
    </source>
</evidence>
<dbReference type="Gene3D" id="3.40.50.720">
    <property type="entry name" value="NAD(P)-binding Rossmann-like Domain"/>
    <property type="match status" value="1"/>
</dbReference>
<comment type="caution">
    <text evidence="4">The sequence shown here is derived from an EMBL/GenBank/DDBJ whole genome shotgun (WGS) entry which is preliminary data.</text>
</comment>
<accession>A0A4Y8MK48</accession>
<evidence type="ECO:0000256" key="2">
    <source>
        <dbReference type="ARBA" id="ARBA00023002"/>
    </source>
</evidence>
<evidence type="ECO:0000313" key="4">
    <source>
        <dbReference type="EMBL" id="TFE37795.1"/>
    </source>
</evidence>
<dbReference type="CDD" id="cd05233">
    <property type="entry name" value="SDR_c"/>
    <property type="match status" value="1"/>
</dbReference>
<protein>
    <submittedName>
        <fullName evidence="4">SDR family oxidoreductase</fullName>
    </submittedName>
</protein>